<name>A0A1M7P720_9PSED</name>
<dbReference type="EMBL" id="FRDA01000008">
    <property type="protein sequence ID" value="SHN12504.1"/>
    <property type="molecule type" value="Genomic_DNA"/>
</dbReference>
<dbReference type="Pfam" id="PF20661">
    <property type="entry name" value="SutA-RBD"/>
    <property type="match status" value="1"/>
</dbReference>
<gene>
    <name evidence="2" type="ORF">SAMN05216593_108201</name>
</gene>
<dbReference type="AlphaFoldDB" id="A0A1M7P720"/>
<dbReference type="RefSeq" id="WP_073168517.1">
    <property type="nucleotide sequence ID" value="NZ_FRDA01000008.1"/>
</dbReference>
<evidence type="ECO:0000313" key="2">
    <source>
        <dbReference type="EMBL" id="SHN12504.1"/>
    </source>
</evidence>
<sequence length="133" mass="14910">MEYYHRTDEDLPLQSDRERERLRIEQAMAEFLSRGGSIDTVAPSQRSSEPNFIINAEKTAQLKANPASQAKKKADVFTDTELARLLKAHCTAGASLQSAAGTLNQTIKRCEVIARRYQIPFRSAAFSKSRAHQ</sequence>
<protein>
    <recommendedName>
        <fullName evidence="1">Transcriptional regulator SutA RNAP-binding domain-containing protein</fullName>
    </recommendedName>
</protein>
<feature type="domain" description="Transcriptional regulator SutA RNAP-binding" evidence="1">
    <location>
        <begin position="17"/>
        <end position="46"/>
    </location>
</feature>
<dbReference type="STRING" id="1190415.SAMN05216593_108201"/>
<accession>A0A1M7P720</accession>
<dbReference type="InterPro" id="IPR049191">
    <property type="entry name" value="SutA_RBD"/>
</dbReference>
<reference evidence="2 3" key="1">
    <citation type="submission" date="2016-11" db="EMBL/GenBank/DDBJ databases">
        <authorList>
            <person name="Jaros S."/>
            <person name="Januszkiewicz K."/>
            <person name="Wedrychowicz H."/>
        </authorList>
    </citation>
    <scope>NUCLEOTIDE SEQUENCE [LARGE SCALE GENOMIC DNA]</scope>
    <source>
        <strain evidence="2 3">LMG 26898</strain>
    </source>
</reference>
<dbReference type="Proteomes" id="UP000183983">
    <property type="component" value="Unassembled WGS sequence"/>
</dbReference>
<proteinExistence type="predicted"/>
<evidence type="ECO:0000259" key="1">
    <source>
        <dbReference type="Pfam" id="PF20661"/>
    </source>
</evidence>
<organism evidence="2 3">
    <name type="scientific">Pseudomonas asturiensis</name>
    <dbReference type="NCBI Taxonomy" id="1190415"/>
    <lineage>
        <taxon>Bacteria</taxon>
        <taxon>Pseudomonadati</taxon>
        <taxon>Pseudomonadota</taxon>
        <taxon>Gammaproteobacteria</taxon>
        <taxon>Pseudomonadales</taxon>
        <taxon>Pseudomonadaceae</taxon>
        <taxon>Pseudomonas</taxon>
    </lineage>
</organism>
<evidence type="ECO:0000313" key="3">
    <source>
        <dbReference type="Proteomes" id="UP000183983"/>
    </source>
</evidence>
<dbReference type="OrthoDB" id="7022894at2"/>